<comment type="caution">
    <text evidence="1">The sequence shown here is derived from an EMBL/GenBank/DDBJ whole genome shotgun (WGS) entry which is preliminary data.</text>
</comment>
<dbReference type="AlphaFoldDB" id="A0A3M7R0P2"/>
<evidence type="ECO:0000313" key="1">
    <source>
        <dbReference type="EMBL" id="RNA16838.1"/>
    </source>
</evidence>
<keyword evidence="2" id="KW-1185">Reference proteome</keyword>
<proteinExistence type="predicted"/>
<protein>
    <submittedName>
        <fullName evidence="1">Uncharacterized protein</fullName>
    </submittedName>
</protein>
<sequence>MELMERNGWNGIVGTDGMELMERNGWNGMEREWFFIECVSIPFLFGNGPFHFSKNHCMINLKKEIYGLDSSATKC</sequence>
<reference evidence="1 2" key="1">
    <citation type="journal article" date="2018" name="Sci. Rep.">
        <title>Genomic signatures of local adaptation to the degree of environmental predictability in rotifers.</title>
        <authorList>
            <person name="Franch-Gras L."/>
            <person name="Hahn C."/>
            <person name="Garcia-Roger E.M."/>
            <person name="Carmona M.J."/>
            <person name="Serra M."/>
            <person name="Gomez A."/>
        </authorList>
    </citation>
    <scope>NUCLEOTIDE SEQUENCE [LARGE SCALE GENOMIC DNA]</scope>
    <source>
        <strain evidence="1">HYR1</strain>
    </source>
</reference>
<dbReference type="EMBL" id="REGN01004611">
    <property type="protein sequence ID" value="RNA16838.1"/>
    <property type="molecule type" value="Genomic_DNA"/>
</dbReference>
<evidence type="ECO:0000313" key="2">
    <source>
        <dbReference type="Proteomes" id="UP000276133"/>
    </source>
</evidence>
<accession>A0A3M7R0P2</accession>
<gene>
    <name evidence="1" type="ORF">BpHYR1_010199</name>
</gene>
<organism evidence="1 2">
    <name type="scientific">Brachionus plicatilis</name>
    <name type="common">Marine rotifer</name>
    <name type="synonym">Brachionus muelleri</name>
    <dbReference type="NCBI Taxonomy" id="10195"/>
    <lineage>
        <taxon>Eukaryota</taxon>
        <taxon>Metazoa</taxon>
        <taxon>Spiralia</taxon>
        <taxon>Gnathifera</taxon>
        <taxon>Rotifera</taxon>
        <taxon>Eurotatoria</taxon>
        <taxon>Monogononta</taxon>
        <taxon>Pseudotrocha</taxon>
        <taxon>Ploima</taxon>
        <taxon>Brachionidae</taxon>
        <taxon>Brachionus</taxon>
    </lineage>
</organism>
<name>A0A3M7R0P2_BRAPC</name>
<dbReference type="Proteomes" id="UP000276133">
    <property type="component" value="Unassembled WGS sequence"/>
</dbReference>